<reference evidence="1 2" key="1">
    <citation type="submission" date="2021-06" db="EMBL/GenBank/DDBJ databases">
        <authorList>
            <person name="Sun Q."/>
            <person name="Li D."/>
        </authorList>
    </citation>
    <scope>NUCLEOTIDE SEQUENCE [LARGE SCALE GENOMIC DNA]</scope>
    <source>
        <strain evidence="1 2">MSJ-6</strain>
    </source>
</reference>
<keyword evidence="2" id="KW-1185">Reference proteome</keyword>
<accession>A0ABS6FPR1</accession>
<dbReference type="Proteomes" id="UP000743001">
    <property type="component" value="Unassembled WGS sequence"/>
</dbReference>
<evidence type="ECO:0008006" key="3">
    <source>
        <dbReference type="Google" id="ProtNLM"/>
    </source>
</evidence>
<protein>
    <recommendedName>
        <fullName evidence="3">DUF1819 family protein</fullName>
    </recommendedName>
</protein>
<dbReference type="EMBL" id="JAHLQJ010000007">
    <property type="protein sequence ID" value="MBU5672202.1"/>
    <property type="molecule type" value="Genomic_DNA"/>
</dbReference>
<evidence type="ECO:0000313" key="2">
    <source>
        <dbReference type="Proteomes" id="UP000743001"/>
    </source>
</evidence>
<sequence length="212" mass="24813">MNEQGLLNEVIQSGSSINPYFGEIIENGIDYVPYLGRVLQTIKINRLIRRFKEHDKKINRIASLAADSILSADYINQRIFPIIFSDLYEEHEDAKVNLILTGFENVFIEQNGNESVIINFYDVLRNLRYIDLKRFFYLTAITDEKMLFSLESDEHALIRNIDRKLENNGLISIKKTWNDLGGIESDKDREDIELPLYGRKFLKFILEGERMQ</sequence>
<gene>
    <name evidence="1" type="ORF">KQJ23_10245</name>
</gene>
<proteinExistence type="predicted"/>
<dbReference type="RefSeq" id="WP_216478732.1">
    <property type="nucleotide sequence ID" value="NZ_JAHLQJ010000007.1"/>
</dbReference>
<evidence type="ECO:0000313" key="1">
    <source>
        <dbReference type="EMBL" id="MBU5672202.1"/>
    </source>
</evidence>
<comment type="caution">
    <text evidence="1">The sequence shown here is derived from an EMBL/GenBank/DDBJ whole genome shotgun (WGS) entry which is preliminary data.</text>
</comment>
<organism evidence="1 2">
    <name type="scientific">Paenibacillus brevis</name>
    <dbReference type="NCBI Taxonomy" id="2841508"/>
    <lineage>
        <taxon>Bacteria</taxon>
        <taxon>Bacillati</taxon>
        <taxon>Bacillota</taxon>
        <taxon>Bacilli</taxon>
        <taxon>Bacillales</taxon>
        <taxon>Paenibacillaceae</taxon>
        <taxon>Paenibacillus</taxon>
    </lineage>
</organism>
<name>A0ABS6FPR1_9BACL</name>